<sequence>MKQAITGYITALINMYSDGNVEEKFVQQLNDLLDYVADLKEENREDITRVVLNNNIEITKLQEYIKELEESCENNNEVTRQQWEKIVRLNNANRIWQNTCNLLIVKLESM</sequence>
<name>A0A846J5N7_CLOBO</name>
<evidence type="ECO:0000313" key="2">
    <source>
        <dbReference type="Proteomes" id="UP000480039"/>
    </source>
</evidence>
<organism evidence="1 2">
    <name type="scientific">Clostridium botulinum</name>
    <dbReference type="NCBI Taxonomy" id="1491"/>
    <lineage>
        <taxon>Bacteria</taxon>
        <taxon>Bacillati</taxon>
        <taxon>Bacillota</taxon>
        <taxon>Clostridia</taxon>
        <taxon>Eubacteriales</taxon>
        <taxon>Clostridiaceae</taxon>
        <taxon>Clostridium</taxon>
    </lineage>
</organism>
<accession>A0A846J5N7</accession>
<dbReference type="EMBL" id="SWQE01000004">
    <property type="protein sequence ID" value="NFJ08692.1"/>
    <property type="molecule type" value="Genomic_DNA"/>
</dbReference>
<dbReference type="Proteomes" id="UP000480039">
    <property type="component" value="Unassembled WGS sequence"/>
</dbReference>
<comment type="caution">
    <text evidence="1">The sequence shown here is derived from an EMBL/GenBank/DDBJ whole genome shotgun (WGS) entry which is preliminary data.</text>
</comment>
<evidence type="ECO:0000313" key="1">
    <source>
        <dbReference type="EMBL" id="NFJ08692.1"/>
    </source>
</evidence>
<gene>
    <name evidence="1" type="ORF">FC871_09435</name>
</gene>
<dbReference type="AlphaFoldDB" id="A0A846J5N7"/>
<proteinExistence type="predicted"/>
<reference evidence="1 2" key="1">
    <citation type="submission" date="2019-04" db="EMBL/GenBank/DDBJ databases">
        <title>Genome sequencing of Clostridium botulinum Groups I-IV and Clostridium butyricum.</title>
        <authorList>
            <person name="Brunt J."/>
            <person name="Van Vliet A.H.M."/>
            <person name="Stringer S.C."/>
            <person name="Carter A.T."/>
            <person name="Peck M.W."/>
        </authorList>
    </citation>
    <scope>NUCLEOTIDE SEQUENCE [LARGE SCALE GENOMIC DNA]</scope>
    <source>
        <strain evidence="1 2">Colworth BL30</strain>
    </source>
</reference>
<protein>
    <submittedName>
        <fullName evidence="1">Uncharacterized protein</fullName>
    </submittedName>
</protein>